<gene>
    <name evidence="5" type="ordered locus">Acid_7269</name>
</gene>
<keyword evidence="3" id="KW-0949">S-adenosyl-L-methionine</keyword>
<evidence type="ECO:0000256" key="2">
    <source>
        <dbReference type="ARBA" id="ARBA00022679"/>
    </source>
</evidence>
<dbReference type="InterPro" id="IPR029063">
    <property type="entry name" value="SAM-dependent_MTases_sf"/>
</dbReference>
<evidence type="ECO:0000256" key="1">
    <source>
        <dbReference type="ARBA" id="ARBA00022603"/>
    </source>
</evidence>
<dbReference type="Gene3D" id="3.40.50.150">
    <property type="entry name" value="Vaccinia Virus protein VP39"/>
    <property type="match status" value="1"/>
</dbReference>
<dbReference type="InParanoid" id="Q01Q90"/>
<evidence type="ECO:0000256" key="3">
    <source>
        <dbReference type="ARBA" id="ARBA00022691"/>
    </source>
</evidence>
<dbReference type="Pfam" id="PF13649">
    <property type="entry name" value="Methyltransf_25"/>
    <property type="match status" value="1"/>
</dbReference>
<keyword evidence="2 5" id="KW-0808">Transferase</keyword>
<proteinExistence type="predicted"/>
<protein>
    <submittedName>
        <fullName evidence="5">Methyltransferase type 12</fullName>
    </submittedName>
</protein>
<dbReference type="PANTHER" id="PTHR43464:SF19">
    <property type="entry name" value="UBIQUINONE BIOSYNTHESIS O-METHYLTRANSFERASE, MITOCHONDRIAL"/>
    <property type="match status" value="1"/>
</dbReference>
<keyword evidence="1 5" id="KW-0489">Methyltransferase</keyword>
<organism evidence="5">
    <name type="scientific">Solibacter usitatus (strain Ellin6076)</name>
    <dbReference type="NCBI Taxonomy" id="234267"/>
    <lineage>
        <taxon>Bacteria</taxon>
        <taxon>Pseudomonadati</taxon>
        <taxon>Acidobacteriota</taxon>
        <taxon>Terriglobia</taxon>
        <taxon>Bryobacterales</taxon>
        <taxon>Solibacteraceae</taxon>
        <taxon>Candidatus Solibacter</taxon>
    </lineage>
</organism>
<dbReference type="EMBL" id="CP000473">
    <property type="protein sequence ID" value="ABJ88180.1"/>
    <property type="molecule type" value="Genomic_DNA"/>
</dbReference>
<evidence type="ECO:0000259" key="4">
    <source>
        <dbReference type="Pfam" id="PF13649"/>
    </source>
</evidence>
<dbReference type="SUPFAM" id="SSF53335">
    <property type="entry name" value="S-adenosyl-L-methionine-dependent methyltransferases"/>
    <property type="match status" value="1"/>
</dbReference>
<dbReference type="KEGG" id="sus:Acid_7269"/>
<name>Q01Q90_SOLUE</name>
<sequence length="261" mass="29727" precursor="true">MRRILIFTLMAVAGLAETADERIFSEFLSWYKTYTGAFAPPEVAKAYQASLVQTGLPPAEAERRIEVIRKTVSRMPPEFTGLYFDHIYSAEKPPFRREASQYMVRWVEGRMPGKALDVAMGQGRNALYLAAQGWDVTGYDVSDGGMAQAQALAEKSKLKLRTVNSTHEHFDYGKEQWDLIVETFAFTTLTDEPYRKRVIDSLKPGGLLIIEGFGDPGRHDPRNLMLESFKDLRFLSYEDRDEIADWSLQKARLVRFAAEKP</sequence>
<dbReference type="eggNOG" id="COG0500">
    <property type="taxonomic scope" value="Bacteria"/>
</dbReference>
<dbReference type="STRING" id="234267.Acid_7269"/>
<dbReference type="GO" id="GO:0008168">
    <property type="term" value="F:methyltransferase activity"/>
    <property type="evidence" value="ECO:0007669"/>
    <property type="project" value="UniProtKB-KW"/>
</dbReference>
<evidence type="ECO:0000313" key="5">
    <source>
        <dbReference type="EMBL" id="ABJ88180.1"/>
    </source>
</evidence>
<dbReference type="HOGENOM" id="CLU_959217_0_0_0"/>
<feature type="domain" description="Methyltransferase" evidence="4">
    <location>
        <begin position="116"/>
        <end position="206"/>
    </location>
</feature>
<dbReference type="AlphaFoldDB" id="Q01Q90"/>
<dbReference type="CDD" id="cd02440">
    <property type="entry name" value="AdoMet_MTases"/>
    <property type="match status" value="1"/>
</dbReference>
<accession>Q01Q90</accession>
<dbReference type="GO" id="GO:0032259">
    <property type="term" value="P:methylation"/>
    <property type="evidence" value="ECO:0007669"/>
    <property type="project" value="UniProtKB-KW"/>
</dbReference>
<dbReference type="PANTHER" id="PTHR43464">
    <property type="entry name" value="METHYLTRANSFERASE"/>
    <property type="match status" value="1"/>
</dbReference>
<dbReference type="OrthoDB" id="9804312at2"/>
<dbReference type="InterPro" id="IPR041698">
    <property type="entry name" value="Methyltransf_25"/>
</dbReference>
<reference evidence="5" key="1">
    <citation type="submission" date="2006-10" db="EMBL/GenBank/DDBJ databases">
        <title>Complete sequence of Solibacter usitatus Ellin6076.</title>
        <authorList>
            <consortium name="US DOE Joint Genome Institute"/>
            <person name="Copeland A."/>
            <person name="Lucas S."/>
            <person name="Lapidus A."/>
            <person name="Barry K."/>
            <person name="Detter J.C."/>
            <person name="Glavina del Rio T."/>
            <person name="Hammon N."/>
            <person name="Israni S."/>
            <person name="Dalin E."/>
            <person name="Tice H."/>
            <person name="Pitluck S."/>
            <person name="Thompson L.S."/>
            <person name="Brettin T."/>
            <person name="Bruce D."/>
            <person name="Han C."/>
            <person name="Tapia R."/>
            <person name="Gilna P."/>
            <person name="Schmutz J."/>
            <person name="Larimer F."/>
            <person name="Land M."/>
            <person name="Hauser L."/>
            <person name="Kyrpides N."/>
            <person name="Mikhailova N."/>
            <person name="Janssen P.H."/>
            <person name="Kuske C.R."/>
            <person name="Richardson P."/>
        </authorList>
    </citation>
    <scope>NUCLEOTIDE SEQUENCE</scope>
    <source>
        <strain evidence="5">Ellin6076</strain>
    </source>
</reference>